<dbReference type="InterPro" id="IPR036513">
    <property type="entry name" value="STAS_dom_sf"/>
</dbReference>
<dbReference type="CDD" id="cd07043">
    <property type="entry name" value="STAS_anti-anti-sigma_factors"/>
    <property type="match status" value="1"/>
</dbReference>
<reference evidence="2 3" key="1">
    <citation type="submission" date="2019-04" db="EMBL/GenBank/DDBJ databases">
        <title>Streptomyces piniterrae sp. nov., a heliquinomycin-producing actinomycete isolated from rhizosphere soil of Pinus yunnanensis.</title>
        <authorList>
            <person name="Zhuang X."/>
            <person name="Zhao J."/>
        </authorList>
    </citation>
    <scope>NUCLEOTIDE SEQUENCE [LARGE SCALE GENOMIC DNA]</scope>
    <source>
        <strain evidence="3">jys28</strain>
    </source>
</reference>
<comment type="caution">
    <text evidence="2">The sequence shown here is derived from an EMBL/GenBank/DDBJ whole genome shotgun (WGS) entry which is preliminary data.</text>
</comment>
<evidence type="ECO:0000259" key="1">
    <source>
        <dbReference type="PROSITE" id="PS50801"/>
    </source>
</evidence>
<evidence type="ECO:0000313" key="3">
    <source>
        <dbReference type="Proteomes" id="UP000308697"/>
    </source>
</evidence>
<evidence type="ECO:0000313" key="2">
    <source>
        <dbReference type="EMBL" id="TJZ54506.1"/>
    </source>
</evidence>
<dbReference type="InterPro" id="IPR002645">
    <property type="entry name" value="STAS_dom"/>
</dbReference>
<dbReference type="Gene3D" id="3.30.750.24">
    <property type="entry name" value="STAS domain"/>
    <property type="match status" value="1"/>
</dbReference>
<dbReference type="PANTHER" id="PTHR33495">
    <property type="entry name" value="ANTI-SIGMA FACTOR ANTAGONIST TM_1081-RELATED-RELATED"/>
    <property type="match status" value="1"/>
</dbReference>
<dbReference type="Pfam" id="PF01740">
    <property type="entry name" value="STAS"/>
    <property type="match status" value="1"/>
</dbReference>
<feature type="domain" description="STAS" evidence="1">
    <location>
        <begin position="26"/>
        <end position="137"/>
    </location>
</feature>
<dbReference type="SUPFAM" id="SSF52091">
    <property type="entry name" value="SpoIIaa-like"/>
    <property type="match status" value="1"/>
</dbReference>
<dbReference type="PANTHER" id="PTHR33495:SF2">
    <property type="entry name" value="ANTI-SIGMA FACTOR ANTAGONIST TM_1081-RELATED"/>
    <property type="match status" value="1"/>
</dbReference>
<dbReference type="GO" id="GO:0043856">
    <property type="term" value="F:anti-sigma factor antagonist activity"/>
    <property type="evidence" value="ECO:0007669"/>
    <property type="project" value="TreeGrafter"/>
</dbReference>
<keyword evidence="3" id="KW-1185">Reference proteome</keyword>
<dbReference type="AlphaFoldDB" id="A0A4U0NJP2"/>
<dbReference type="OrthoDB" id="4833278at2"/>
<protein>
    <submittedName>
        <fullName evidence="2">STAS domain-containing protein</fullName>
    </submittedName>
</protein>
<dbReference type="EMBL" id="SUMB01000004">
    <property type="protein sequence ID" value="TJZ54506.1"/>
    <property type="molecule type" value="Genomic_DNA"/>
</dbReference>
<dbReference type="Proteomes" id="UP000308697">
    <property type="component" value="Unassembled WGS sequence"/>
</dbReference>
<sequence>MSTQQPAPPGAQTGPEGELLTKTPVTHDITVTHDGQAVVTLEGEQDILTAPRLLTLLSAAAATRDRILVDLRNVTFMDTTGLEPLVRTARRLEPTGGGVTLVLTDPRLRKLLVRSRVDNLFTQVSSPRYIYSAFLPAARRPADG</sequence>
<gene>
    <name evidence="2" type="ORF">FCH28_15435</name>
</gene>
<dbReference type="PROSITE" id="PS50801">
    <property type="entry name" value="STAS"/>
    <property type="match status" value="1"/>
</dbReference>
<proteinExistence type="predicted"/>
<name>A0A4U0NJP2_9ACTN</name>
<accession>A0A4U0NJP2</accession>
<organism evidence="2 3">
    <name type="scientific">Streptomyces piniterrae</name>
    <dbReference type="NCBI Taxonomy" id="2571125"/>
    <lineage>
        <taxon>Bacteria</taxon>
        <taxon>Bacillati</taxon>
        <taxon>Actinomycetota</taxon>
        <taxon>Actinomycetes</taxon>
        <taxon>Kitasatosporales</taxon>
        <taxon>Streptomycetaceae</taxon>
        <taxon>Streptomyces</taxon>
    </lineage>
</organism>